<organism evidence="1">
    <name type="scientific">viral metagenome</name>
    <dbReference type="NCBI Taxonomy" id="1070528"/>
    <lineage>
        <taxon>unclassified sequences</taxon>
        <taxon>metagenomes</taxon>
        <taxon>organismal metagenomes</taxon>
    </lineage>
</organism>
<evidence type="ECO:0000313" key="1">
    <source>
        <dbReference type="EMBL" id="QJA57983.1"/>
    </source>
</evidence>
<dbReference type="EMBL" id="MT141302">
    <property type="protein sequence ID" value="QJA57983.1"/>
    <property type="molecule type" value="Genomic_DNA"/>
</dbReference>
<evidence type="ECO:0000313" key="2">
    <source>
        <dbReference type="EMBL" id="QJA71671.1"/>
    </source>
</evidence>
<reference evidence="1" key="1">
    <citation type="submission" date="2020-03" db="EMBL/GenBank/DDBJ databases">
        <title>The deep terrestrial virosphere.</title>
        <authorList>
            <person name="Holmfeldt K."/>
            <person name="Nilsson E."/>
            <person name="Simone D."/>
            <person name="Lopez-Fernandez M."/>
            <person name="Wu X."/>
            <person name="de Brujin I."/>
            <person name="Lundin D."/>
            <person name="Andersson A."/>
            <person name="Bertilsson S."/>
            <person name="Dopson M."/>
        </authorList>
    </citation>
    <scope>NUCLEOTIDE SEQUENCE</scope>
    <source>
        <strain evidence="2">MM415A03111</strain>
        <strain evidence="1">MM415B01524</strain>
    </source>
</reference>
<name>A0A6M3IKQ7_9ZZZZ</name>
<gene>
    <name evidence="2" type="ORF">MM415A03111_0015</name>
    <name evidence="1" type="ORF">MM415B01524_0020</name>
</gene>
<accession>A0A6M3IKQ7</accession>
<sequence length="157" mass="17820">MTAPKKYELDPQPVCELESTYQLSIMSRGHHPAEEFVEEINVEFDDVYGHPWAIEDVKYQWWRLGMWGGDPGAGMAYYEYDAPGRGRFPVTFVEVSRGGWKPEKPEAPKQQRVCGEKCPKLSDLVVNINGRDTRRCGELCGPAPLDAPCPLPLRRQP</sequence>
<dbReference type="AlphaFoldDB" id="A0A6M3IKQ7"/>
<proteinExistence type="predicted"/>
<protein>
    <submittedName>
        <fullName evidence="1">Uncharacterized protein</fullName>
    </submittedName>
</protein>
<dbReference type="EMBL" id="MT141890">
    <property type="protein sequence ID" value="QJA71671.1"/>
    <property type="molecule type" value="Genomic_DNA"/>
</dbReference>